<sequence length="391" mass="43385">MTILQHLFSVYVSALGTILGTPQVEPDPALIAQLEQERPAAVGKNGADALYAIPQAPTGELTLFCNVDQADCLDAARQNLVAYRAAAQQHKKAWQVQEKAIAALRQYDHFRYTTTLEGPLPPYNRIFRQRILAAYRFADGEKTAAIESLCTTTAVGLHLLNNDQNGLFPGAMAARLIGANTTMLAEMLAESPAGTRLPAICDEIKVQPAENLSLCPHLAGEWEYQSAELDKSLQEILDGLKDMEDEARQNGFTTPAPRKAFISMFKQKQAYIVHESTRFCSAENKAAVARGELPDLNPDPNARAQYCSPYNFLCVAWTQDYTPFQARLLNVNRYLTALDYLRHPTDTLPAGYHIENNTLTFTRYPIRGNEEGMQTVTLPLPGSRYNNPKAH</sequence>
<dbReference type="EMBL" id="FKLO01000034">
    <property type="protein sequence ID" value="SAM61112.1"/>
    <property type="molecule type" value="Genomic_DNA"/>
</dbReference>
<name>A0A1C3H3M8_9GAMM</name>
<dbReference type="RefSeq" id="WP_079539969.1">
    <property type="nucleotide sequence ID" value="NZ_CP171111.1"/>
</dbReference>
<accession>A0A1C3H3M8</accession>
<evidence type="ECO:0000313" key="1">
    <source>
        <dbReference type="EMBL" id="SAM61112.1"/>
    </source>
</evidence>
<organism evidence="1 2">
    <name type="scientific">Cardiobacterium hominis</name>
    <dbReference type="NCBI Taxonomy" id="2718"/>
    <lineage>
        <taxon>Bacteria</taxon>
        <taxon>Pseudomonadati</taxon>
        <taxon>Pseudomonadota</taxon>
        <taxon>Gammaproteobacteria</taxon>
        <taxon>Cardiobacteriales</taxon>
        <taxon>Cardiobacteriaceae</taxon>
        <taxon>Cardiobacterium</taxon>
    </lineage>
</organism>
<proteinExistence type="predicted"/>
<protein>
    <submittedName>
        <fullName evidence="1">Uncharacterized protein</fullName>
    </submittedName>
</protein>
<dbReference type="AlphaFoldDB" id="A0A1C3H3M8"/>
<reference evidence="2" key="1">
    <citation type="submission" date="2016-04" db="EMBL/GenBank/DDBJ databases">
        <authorList>
            <person name="Tagini F."/>
        </authorList>
    </citation>
    <scope>NUCLEOTIDE SEQUENCE [LARGE SCALE GENOMIC DNA]</scope>
    <source>
        <strain evidence="2">CHUV0807</strain>
    </source>
</reference>
<dbReference type="Proteomes" id="UP000190837">
    <property type="component" value="Unassembled WGS sequence"/>
</dbReference>
<gene>
    <name evidence="1" type="ORF">CHUV0807_0871</name>
</gene>
<evidence type="ECO:0000313" key="2">
    <source>
        <dbReference type="Proteomes" id="UP000190837"/>
    </source>
</evidence>